<feature type="domain" description="RNA polymerase sigma factor 70 region 4 type 2" evidence="6">
    <location>
        <begin position="139"/>
        <end position="190"/>
    </location>
</feature>
<reference evidence="7" key="1">
    <citation type="submission" date="2022-04" db="EMBL/GenBank/DDBJ databases">
        <title>Hymenobacter sp. isolated from the air.</title>
        <authorList>
            <person name="Won M."/>
            <person name="Lee C.-M."/>
            <person name="Woen H.-Y."/>
            <person name="Kwon S.-W."/>
        </authorList>
    </citation>
    <scope>NUCLEOTIDE SEQUENCE</scope>
    <source>
        <strain evidence="7">5420S-77</strain>
    </source>
</reference>
<dbReference type="PANTHER" id="PTHR43133">
    <property type="entry name" value="RNA POLYMERASE ECF-TYPE SIGMA FACTO"/>
    <property type="match status" value="1"/>
</dbReference>
<accession>A0ABY4G9G6</accession>
<evidence type="ECO:0000259" key="5">
    <source>
        <dbReference type="Pfam" id="PF04542"/>
    </source>
</evidence>
<evidence type="ECO:0000256" key="3">
    <source>
        <dbReference type="ARBA" id="ARBA00023082"/>
    </source>
</evidence>
<dbReference type="Proteomes" id="UP000830401">
    <property type="component" value="Chromosome"/>
</dbReference>
<gene>
    <name evidence="7" type="ORF">MUN86_05915</name>
</gene>
<dbReference type="Gene3D" id="1.10.1740.10">
    <property type="match status" value="1"/>
</dbReference>
<dbReference type="InterPro" id="IPR014284">
    <property type="entry name" value="RNA_pol_sigma-70_dom"/>
</dbReference>
<keyword evidence="4" id="KW-0804">Transcription</keyword>
<dbReference type="RefSeq" id="WP_245122920.1">
    <property type="nucleotide sequence ID" value="NZ_CP095061.1"/>
</dbReference>
<dbReference type="InterPro" id="IPR013249">
    <property type="entry name" value="RNA_pol_sigma70_r4_t2"/>
</dbReference>
<comment type="similarity">
    <text evidence="1">Belongs to the sigma-70 factor family. ECF subfamily.</text>
</comment>
<name>A0ABY4G9G6_9BACT</name>
<organism evidence="7 8">
    <name type="scientific">Hymenobacter volaticus</name>
    <dbReference type="NCBI Taxonomy" id="2932254"/>
    <lineage>
        <taxon>Bacteria</taxon>
        <taxon>Pseudomonadati</taxon>
        <taxon>Bacteroidota</taxon>
        <taxon>Cytophagia</taxon>
        <taxon>Cytophagales</taxon>
        <taxon>Hymenobacteraceae</taxon>
        <taxon>Hymenobacter</taxon>
    </lineage>
</organism>
<dbReference type="Gene3D" id="1.10.10.10">
    <property type="entry name" value="Winged helix-like DNA-binding domain superfamily/Winged helix DNA-binding domain"/>
    <property type="match status" value="1"/>
</dbReference>
<dbReference type="SUPFAM" id="SSF88659">
    <property type="entry name" value="Sigma3 and sigma4 domains of RNA polymerase sigma factors"/>
    <property type="match status" value="1"/>
</dbReference>
<evidence type="ECO:0000313" key="7">
    <source>
        <dbReference type="EMBL" id="UOQ67415.1"/>
    </source>
</evidence>
<dbReference type="InterPro" id="IPR007627">
    <property type="entry name" value="RNA_pol_sigma70_r2"/>
</dbReference>
<dbReference type="PANTHER" id="PTHR43133:SF46">
    <property type="entry name" value="RNA POLYMERASE SIGMA-70 FACTOR ECF SUBFAMILY"/>
    <property type="match status" value="1"/>
</dbReference>
<dbReference type="Pfam" id="PF08281">
    <property type="entry name" value="Sigma70_r4_2"/>
    <property type="match status" value="1"/>
</dbReference>
<dbReference type="NCBIfam" id="TIGR02985">
    <property type="entry name" value="Sig70_bacteroi1"/>
    <property type="match status" value="1"/>
</dbReference>
<dbReference type="InterPro" id="IPR036388">
    <property type="entry name" value="WH-like_DNA-bd_sf"/>
</dbReference>
<keyword evidence="8" id="KW-1185">Reference proteome</keyword>
<protein>
    <submittedName>
        <fullName evidence="7">RNA polymerase sigma-70 factor</fullName>
    </submittedName>
</protein>
<evidence type="ECO:0000256" key="1">
    <source>
        <dbReference type="ARBA" id="ARBA00010641"/>
    </source>
</evidence>
<dbReference type="InterPro" id="IPR013325">
    <property type="entry name" value="RNA_pol_sigma_r2"/>
</dbReference>
<dbReference type="SUPFAM" id="SSF88946">
    <property type="entry name" value="Sigma2 domain of RNA polymerase sigma factors"/>
    <property type="match status" value="1"/>
</dbReference>
<keyword evidence="3" id="KW-0731">Sigma factor</keyword>
<dbReference type="NCBIfam" id="TIGR02937">
    <property type="entry name" value="sigma70-ECF"/>
    <property type="match status" value="1"/>
</dbReference>
<dbReference type="InterPro" id="IPR014327">
    <property type="entry name" value="RNA_pol_sigma70_bacteroid"/>
</dbReference>
<evidence type="ECO:0000259" key="6">
    <source>
        <dbReference type="Pfam" id="PF08281"/>
    </source>
</evidence>
<sequence length="206" mass="23832">MVPSYGTRAAAKGEAARARSAWDDQALVRAMSEGDARAFAEVYERYWYQLLETAYRKLNSREAAEEVVQDVFTALWHKRQTNSIQHLKSYLFTAVRYRIIDSIKLRLSETGYLHYSRTHLPEPDHSTEDTIAAHDLTGALEASLTQLPEHTRQVFLMSRFEHQTVPEIAGNLHLSRKTVEYHLTRALKLLRVSLRDFIAVLLIYVW</sequence>
<dbReference type="InterPro" id="IPR013324">
    <property type="entry name" value="RNA_pol_sigma_r3/r4-like"/>
</dbReference>
<evidence type="ECO:0000256" key="4">
    <source>
        <dbReference type="ARBA" id="ARBA00023163"/>
    </source>
</evidence>
<evidence type="ECO:0000256" key="2">
    <source>
        <dbReference type="ARBA" id="ARBA00023015"/>
    </source>
</evidence>
<proteinExistence type="inferred from homology"/>
<evidence type="ECO:0000313" key="8">
    <source>
        <dbReference type="Proteomes" id="UP000830401"/>
    </source>
</evidence>
<keyword evidence="2" id="KW-0805">Transcription regulation</keyword>
<dbReference type="InterPro" id="IPR039425">
    <property type="entry name" value="RNA_pol_sigma-70-like"/>
</dbReference>
<dbReference type="EMBL" id="CP095061">
    <property type="protein sequence ID" value="UOQ67415.1"/>
    <property type="molecule type" value="Genomic_DNA"/>
</dbReference>
<dbReference type="Pfam" id="PF04542">
    <property type="entry name" value="Sigma70_r2"/>
    <property type="match status" value="1"/>
</dbReference>
<feature type="domain" description="RNA polymerase sigma-70 region 2" evidence="5">
    <location>
        <begin position="43"/>
        <end position="104"/>
    </location>
</feature>